<comment type="caution">
    <text evidence="8">The sequence shown here is derived from an EMBL/GenBank/DDBJ whole genome shotgun (WGS) entry which is preliminary data.</text>
</comment>
<evidence type="ECO:0000256" key="1">
    <source>
        <dbReference type="ARBA" id="ARBA00004141"/>
    </source>
</evidence>
<feature type="domain" description="ABC-2 type transporter transmembrane" evidence="7">
    <location>
        <begin position="49"/>
        <end position="196"/>
    </location>
</feature>
<comment type="subcellular location">
    <subcellularLocation>
        <location evidence="1">Membrane</location>
        <topology evidence="1">Multi-pass membrane protein</topology>
    </subcellularLocation>
</comment>
<feature type="region of interest" description="Disordered" evidence="5">
    <location>
        <begin position="433"/>
        <end position="454"/>
    </location>
</feature>
<gene>
    <name evidence="8" type="ORF">D9543_00340</name>
</gene>
<sequence length="735" mass="77659">MSRAADNGQGAGDPAAMPSITGEQCKSRGVLGWHRLLDWRPRSALSRVLIVFFLVAPIIVAGTMMWAMWDPSKYMRNIDLAVVNEDAGVDRQGKHTNYGDQVVEGMLDTDYLNFSEVNKDEGDEGLVKGKYLMVVTIPRNFSERAVTIISDKPEKPEINFATNDYYGTNGSVISSSLIPRVQTSVENAISKKYADQVIEGLTKLSDGLNKAADGAGRLDEGVGKLQEGGGRAIEGINKLDDGAGTLNNGTAELLNGTTRLNDGVGQLHEGADRLSDGAARLDDGASQLADGADRLLAGTGRLADGAGQIDAGVNQLTGMLIPVLRQAQAVVPSLTELVDILRGLGMTQQADQLHSLVSKLDPASSGNMVGQLEKLSEGTGQLHYNLSDPQSEYLGGLTRLNGGAHRLSDGIKELRGGVGKLNNGTAQLQDGASRLQDGSSRLHDGTGALKEGTGRLAEGGAELKGGMDRLKAGSGELSTKLAEGAAKAPTVSRPEDSAQNVAVPINFTASNVHPVQTVVNPADPTEKNITGGASMLFVLVFGFLVMLLLAMTLPYYMARRGARLNSPARSVFGAFFALTGLNFLVVAFLALMSSTLGWQPAGWAMIALVLAAISAVGAATYQFFLVTFGRRIGSIFAAGVFALGVMVFGGVWPVVAIPRALSLLHPFHPMSYAKDAFTRATDGIHDGTFWGAIIILFSITVVAVVGSYLVLRARHLGTAKMLDEHHALLRSPMPA</sequence>
<evidence type="ECO:0000256" key="5">
    <source>
        <dbReference type="SAM" id="MobiDB-lite"/>
    </source>
</evidence>
<dbReference type="NCBIfam" id="TIGR03061">
    <property type="entry name" value="pip_yhgE_Nterm"/>
    <property type="match status" value="1"/>
</dbReference>
<feature type="transmembrane region" description="Helical" evidence="6">
    <location>
        <begin position="570"/>
        <end position="591"/>
    </location>
</feature>
<dbReference type="InterPro" id="IPR017500">
    <property type="entry name" value="Phage_infect_YhgE_N"/>
</dbReference>
<keyword evidence="4 6" id="KW-0472">Membrane</keyword>
<dbReference type="InterPro" id="IPR051328">
    <property type="entry name" value="T7SS_ABC-Transporter"/>
</dbReference>
<keyword evidence="2 6" id="KW-0812">Transmembrane</keyword>
<dbReference type="RefSeq" id="WP_121927170.1">
    <property type="nucleotide sequence ID" value="NZ_REGC01000001.1"/>
</dbReference>
<dbReference type="AlphaFoldDB" id="A0A3M0GH52"/>
<dbReference type="InterPro" id="IPR013525">
    <property type="entry name" value="ABC2_TM"/>
</dbReference>
<reference evidence="8 9" key="1">
    <citation type="submission" date="2018-10" db="EMBL/GenBank/DDBJ databases">
        <title>Corynebacterium macginleyi genome sequencing and assembly of the type strain and two clinical samples.</title>
        <authorList>
            <person name="Bernier A.-M."/>
            <person name="Bernard K."/>
        </authorList>
    </citation>
    <scope>NUCLEOTIDE SEQUENCE [LARGE SCALE GENOMIC DNA]</scope>
    <source>
        <strain evidence="8 9">NML 120205</strain>
    </source>
</reference>
<feature type="transmembrane region" description="Helical" evidence="6">
    <location>
        <begin position="689"/>
        <end position="711"/>
    </location>
</feature>
<feature type="transmembrane region" description="Helical" evidence="6">
    <location>
        <begin position="48"/>
        <end position="69"/>
    </location>
</feature>
<organism evidence="8 9">
    <name type="scientific">Corynebacterium macginleyi</name>
    <dbReference type="NCBI Taxonomy" id="38290"/>
    <lineage>
        <taxon>Bacteria</taxon>
        <taxon>Bacillati</taxon>
        <taxon>Actinomycetota</taxon>
        <taxon>Actinomycetes</taxon>
        <taxon>Mycobacteriales</taxon>
        <taxon>Corynebacteriaceae</taxon>
        <taxon>Corynebacterium</taxon>
    </lineage>
</organism>
<feature type="transmembrane region" description="Helical" evidence="6">
    <location>
        <begin position="535"/>
        <end position="558"/>
    </location>
</feature>
<dbReference type="GO" id="GO:0140359">
    <property type="term" value="F:ABC-type transporter activity"/>
    <property type="evidence" value="ECO:0007669"/>
    <property type="project" value="InterPro"/>
</dbReference>
<dbReference type="GO" id="GO:0016020">
    <property type="term" value="C:membrane"/>
    <property type="evidence" value="ECO:0007669"/>
    <property type="project" value="UniProtKB-SubCell"/>
</dbReference>
<accession>A0A3M0GH52</accession>
<feature type="transmembrane region" description="Helical" evidence="6">
    <location>
        <begin position="635"/>
        <end position="655"/>
    </location>
</feature>
<evidence type="ECO:0000256" key="4">
    <source>
        <dbReference type="ARBA" id="ARBA00023136"/>
    </source>
</evidence>
<evidence type="ECO:0000256" key="3">
    <source>
        <dbReference type="ARBA" id="ARBA00022989"/>
    </source>
</evidence>
<proteinExistence type="predicted"/>
<dbReference type="PANTHER" id="PTHR43077">
    <property type="entry name" value="TRANSPORT PERMEASE YVFS-RELATED"/>
    <property type="match status" value="1"/>
</dbReference>
<evidence type="ECO:0000256" key="6">
    <source>
        <dbReference type="SAM" id="Phobius"/>
    </source>
</evidence>
<evidence type="ECO:0000313" key="9">
    <source>
        <dbReference type="Proteomes" id="UP000270649"/>
    </source>
</evidence>
<feature type="transmembrane region" description="Helical" evidence="6">
    <location>
        <begin position="603"/>
        <end position="628"/>
    </location>
</feature>
<evidence type="ECO:0000256" key="2">
    <source>
        <dbReference type="ARBA" id="ARBA00022692"/>
    </source>
</evidence>
<dbReference type="NCBIfam" id="TIGR03057">
    <property type="entry name" value="xxxLxxG_by_4"/>
    <property type="match status" value="6"/>
</dbReference>
<dbReference type="Proteomes" id="UP000270649">
    <property type="component" value="Unassembled WGS sequence"/>
</dbReference>
<dbReference type="Gene3D" id="3.40.1710.10">
    <property type="entry name" value="abc type-2 transporter like domain"/>
    <property type="match status" value="1"/>
</dbReference>
<protein>
    <submittedName>
        <fullName evidence="8">YhgE/Pip domain-containing protein</fullName>
    </submittedName>
</protein>
<dbReference type="EMBL" id="REGC01000001">
    <property type="protein sequence ID" value="RMB64275.1"/>
    <property type="molecule type" value="Genomic_DNA"/>
</dbReference>
<evidence type="ECO:0000313" key="8">
    <source>
        <dbReference type="EMBL" id="RMB64275.1"/>
    </source>
</evidence>
<dbReference type="PANTHER" id="PTHR43077:SF10">
    <property type="entry name" value="TRANSPORT PERMEASE PROTEIN"/>
    <property type="match status" value="1"/>
</dbReference>
<keyword evidence="3 6" id="KW-1133">Transmembrane helix</keyword>
<evidence type="ECO:0000259" key="7">
    <source>
        <dbReference type="Pfam" id="PF12698"/>
    </source>
</evidence>
<name>A0A3M0GH52_9CORY</name>
<dbReference type="Pfam" id="PF12698">
    <property type="entry name" value="ABC2_membrane_3"/>
    <property type="match status" value="1"/>
</dbReference>
<dbReference type="InterPro" id="IPR023908">
    <property type="entry name" value="xxxLxxG_rpt"/>
</dbReference>
<feature type="region of interest" description="Disordered" evidence="5">
    <location>
        <begin position="1"/>
        <end position="21"/>
    </location>
</feature>